<evidence type="ECO:0008006" key="4">
    <source>
        <dbReference type="Google" id="ProtNLM"/>
    </source>
</evidence>
<feature type="transmembrane region" description="Helical" evidence="1">
    <location>
        <begin position="74"/>
        <end position="95"/>
    </location>
</feature>
<comment type="caution">
    <text evidence="2">The sequence shown here is derived from an EMBL/GenBank/DDBJ whole genome shotgun (WGS) entry which is preliminary data.</text>
</comment>
<dbReference type="EMBL" id="CAJMWR010003095">
    <property type="protein sequence ID" value="CAE6454551.1"/>
    <property type="molecule type" value="Genomic_DNA"/>
</dbReference>
<evidence type="ECO:0000313" key="3">
    <source>
        <dbReference type="Proteomes" id="UP000663840"/>
    </source>
</evidence>
<reference evidence="2" key="1">
    <citation type="submission" date="2021-01" db="EMBL/GenBank/DDBJ databases">
        <authorList>
            <person name="Kaushik A."/>
        </authorList>
    </citation>
    <scope>NUCLEOTIDE SEQUENCE</scope>
    <source>
        <strain evidence="2">AG1-1A</strain>
    </source>
</reference>
<feature type="transmembrane region" description="Helical" evidence="1">
    <location>
        <begin position="44"/>
        <end position="62"/>
    </location>
</feature>
<protein>
    <recommendedName>
        <fullName evidence="4">Transmembrane protein</fullName>
    </recommendedName>
</protein>
<evidence type="ECO:0000256" key="1">
    <source>
        <dbReference type="SAM" id="Phobius"/>
    </source>
</evidence>
<accession>A0A8H3BF25</accession>
<feature type="transmembrane region" description="Helical" evidence="1">
    <location>
        <begin position="145"/>
        <end position="162"/>
    </location>
</feature>
<feature type="transmembrane region" description="Helical" evidence="1">
    <location>
        <begin position="12"/>
        <end position="32"/>
    </location>
</feature>
<feature type="transmembrane region" description="Helical" evidence="1">
    <location>
        <begin position="116"/>
        <end position="139"/>
    </location>
</feature>
<gene>
    <name evidence="2" type="ORF">RDB_LOCUS94123</name>
</gene>
<keyword evidence="1" id="KW-1133">Transmembrane helix</keyword>
<dbReference type="PANTHER" id="PTHR38848:SF3">
    <property type="entry name" value="G-PROTEIN COUPLED RECEPTORS FAMILY 3 PROFILE DOMAIN-CONTAINING PROTEIN"/>
    <property type="match status" value="1"/>
</dbReference>
<feature type="transmembrane region" description="Helical" evidence="1">
    <location>
        <begin position="229"/>
        <end position="253"/>
    </location>
</feature>
<dbReference type="AlphaFoldDB" id="A0A8H3BF25"/>
<name>A0A8H3BF25_9AGAM</name>
<proteinExistence type="predicted"/>
<dbReference type="PANTHER" id="PTHR38848">
    <property type="entry name" value="G-PROTEIN COUPLED RECEPTORS FAMILY 3 PROFILE DOMAIN-CONTAINING PROTEIN"/>
    <property type="match status" value="1"/>
</dbReference>
<organism evidence="2 3">
    <name type="scientific">Rhizoctonia solani</name>
    <dbReference type="NCBI Taxonomy" id="456999"/>
    <lineage>
        <taxon>Eukaryota</taxon>
        <taxon>Fungi</taxon>
        <taxon>Dikarya</taxon>
        <taxon>Basidiomycota</taxon>
        <taxon>Agaricomycotina</taxon>
        <taxon>Agaricomycetes</taxon>
        <taxon>Cantharellales</taxon>
        <taxon>Ceratobasidiaceae</taxon>
        <taxon>Rhizoctonia</taxon>
    </lineage>
</organism>
<evidence type="ECO:0000313" key="2">
    <source>
        <dbReference type="EMBL" id="CAE6454551.1"/>
    </source>
</evidence>
<keyword evidence="1" id="KW-0812">Transmembrane</keyword>
<feature type="transmembrane region" description="Helical" evidence="1">
    <location>
        <begin position="295"/>
        <end position="318"/>
    </location>
</feature>
<keyword evidence="1" id="KW-0472">Membrane</keyword>
<feature type="transmembrane region" description="Helical" evidence="1">
    <location>
        <begin position="265"/>
        <end position="289"/>
    </location>
</feature>
<sequence>MNRYSLTDPLGFGILVVCYKCPFTRFSCLFLPNRLVLLFSHHSSLGYTFSLLSILCIFKSQIMGSTLPIGPSPLMLNLSALAYLLGVTLVTWCITRSSERYPIGSGKHWVAMPWSRIWLLSTLVVSWVYLIFTGVLLFGAPPEHGIGRCSMGMLACVLVYGASKGLTYLCLIERVGTCCLEQWTPKITLSRVSDLHGFIIAGGIAGVMVAQGVRFLYNGYCIVGMSRLASILIMSYDTFTNLSLTLLFIAPLFRSTIRNTRLRTIAKRAAIASFLGLIIEMINGFILFALDGKEMIWVCLGACTADIVANAVLLYWAMDSPSSSSKNRSHSIHFSSIQRTNPAEIIVNQTVGSIVDTEARQKNPARLGALRDCAVHMSIPEDPFSDDSTIASSECVPTLGRPKPVLVISKYFHPGQNIQVEGSTRCLASNSHVSVCPDVQNLQY</sequence>
<dbReference type="Proteomes" id="UP000663840">
    <property type="component" value="Unassembled WGS sequence"/>
</dbReference>
<feature type="transmembrane region" description="Helical" evidence="1">
    <location>
        <begin position="195"/>
        <end position="217"/>
    </location>
</feature>